<sequence length="309" mass="35527">MSETNIFFQAQYLHDSTGFRWLIAFKLFAIKLFAESPIHSDDLQSALNIVSSWSSQWNLGLSETKCTVMYYGSNNPRIQYHINSIPLIPPPDKKMFVKDLGVLFSPSLTFSDHINKVISKARSISNLMFKSFRSTSTLVYTKSFTTFILPHLEYGSIIWNPVHSVELTRSVEKVQRDFTRRLYARCKLPHVPYRQRLIDLNFMTLENRRVMIDLSFVHSIVHNRTLLDTSSLLCLSPLSRPLRNSHNLRISLPFLPSNSQTTVASRTISLWNSLPSTTVSSRSETFRLNISSQPSSFFPVSIIKSWLDL</sequence>
<dbReference type="PRINTS" id="PR01345">
    <property type="entry name" value="CERVTRCPTASE"/>
</dbReference>
<accession>A0A2A6CKZ9</accession>
<accession>A0A8R1UX63</accession>
<dbReference type="Proteomes" id="UP000005239">
    <property type="component" value="Unassembled WGS sequence"/>
</dbReference>
<gene>
    <name evidence="1" type="primary">WBGene00279541</name>
</gene>
<dbReference type="AlphaFoldDB" id="A0A2A6CKZ9"/>
<evidence type="ECO:0000313" key="1">
    <source>
        <dbReference type="EnsemblMetazoa" id="PPA41172.1"/>
    </source>
</evidence>
<dbReference type="OrthoDB" id="5873437at2759"/>
<proteinExistence type="predicted"/>
<keyword evidence="2" id="KW-1185">Reference proteome</keyword>
<reference evidence="2" key="1">
    <citation type="journal article" date="2008" name="Nat. Genet.">
        <title>The Pristionchus pacificus genome provides a unique perspective on nematode lifestyle and parasitism.</title>
        <authorList>
            <person name="Dieterich C."/>
            <person name="Clifton S.W."/>
            <person name="Schuster L.N."/>
            <person name="Chinwalla A."/>
            <person name="Delehaunty K."/>
            <person name="Dinkelacker I."/>
            <person name="Fulton L."/>
            <person name="Fulton R."/>
            <person name="Godfrey J."/>
            <person name="Minx P."/>
            <person name="Mitreva M."/>
            <person name="Roeseler W."/>
            <person name="Tian H."/>
            <person name="Witte H."/>
            <person name="Yang S.P."/>
            <person name="Wilson R.K."/>
            <person name="Sommer R.J."/>
        </authorList>
    </citation>
    <scope>NUCLEOTIDE SEQUENCE [LARGE SCALE GENOMIC DNA]</scope>
    <source>
        <strain evidence="2">PS312</strain>
    </source>
</reference>
<dbReference type="PANTHER" id="PTHR21459:SF2">
    <property type="entry name" value="PROTEIN CBG08968"/>
    <property type="match status" value="1"/>
</dbReference>
<evidence type="ECO:0000313" key="2">
    <source>
        <dbReference type="Proteomes" id="UP000005239"/>
    </source>
</evidence>
<name>A0A2A6CKZ9_PRIPA</name>
<reference evidence="1" key="2">
    <citation type="submission" date="2022-06" db="UniProtKB">
        <authorList>
            <consortium name="EnsemblMetazoa"/>
        </authorList>
    </citation>
    <scope>IDENTIFICATION</scope>
    <source>
        <strain evidence="1">PS312</strain>
    </source>
</reference>
<dbReference type="PANTHER" id="PTHR21459">
    <property type="entry name" value="PROTEIN CBG08968"/>
    <property type="match status" value="1"/>
</dbReference>
<protein>
    <submittedName>
        <fullName evidence="1">Uncharacterized protein</fullName>
    </submittedName>
</protein>
<dbReference type="EnsemblMetazoa" id="PPA41172.1">
    <property type="protein sequence ID" value="PPA41172.1"/>
    <property type="gene ID" value="WBGene00279541"/>
</dbReference>
<organism evidence="1 2">
    <name type="scientific">Pristionchus pacificus</name>
    <name type="common">Parasitic nematode worm</name>
    <dbReference type="NCBI Taxonomy" id="54126"/>
    <lineage>
        <taxon>Eukaryota</taxon>
        <taxon>Metazoa</taxon>
        <taxon>Ecdysozoa</taxon>
        <taxon>Nematoda</taxon>
        <taxon>Chromadorea</taxon>
        <taxon>Rhabditida</taxon>
        <taxon>Rhabditina</taxon>
        <taxon>Diplogasteromorpha</taxon>
        <taxon>Diplogasteroidea</taxon>
        <taxon>Neodiplogasteridae</taxon>
        <taxon>Pristionchus</taxon>
    </lineage>
</organism>